<protein>
    <recommendedName>
        <fullName evidence="3">Transcriptional regulator</fullName>
    </recommendedName>
</protein>
<dbReference type="EMBL" id="JMCC02000062">
    <property type="protein sequence ID" value="KIG14999.1"/>
    <property type="molecule type" value="Genomic_DNA"/>
</dbReference>
<evidence type="ECO:0008006" key="3">
    <source>
        <dbReference type="Google" id="ProtNLM"/>
    </source>
</evidence>
<evidence type="ECO:0000313" key="2">
    <source>
        <dbReference type="Proteomes" id="UP000031599"/>
    </source>
</evidence>
<dbReference type="AlphaFoldDB" id="A0A0C1ZBB9"/>
<gene>
    <name evidence="1" type="ORF">DB30_06190</name>
</gene>
<evidence type="ECO:0000313" key="1">
    <source>
        <dbReference type="EMBL" id="KIG14999.1"/>
    </source>
</evidence>
<accession>A0A0C1ZBB9</accession>
<organism evidence="1 2">
    <name type="scientific">Enhygromyxa salina</name>
    <dbReference type="NCBI Taxonomy" id="215803"/>
    <lineage>
        <taxon>Bacteria</taxon>
        <taxon>Pseudomonadati</taxon>
        <taxon>Myxococcota</taxon>
        <taxon>Polyangia</taxon>
        <taxon>Nannocystales</taxon>
        <taxon>Nannocystaceae</taxon>
        <taxon>Enhygromyxa</taxon>
    </lineage>
</organism>
<sequence>MWSHVTFLTRGHARRFHFGPIEYVPVRPAAVVADLPDMGGGIETVLGAGGRVRVCTCERAMVDVLHTPALGGGWEEIWRSLEMIEFLDLNAVISYALRLDSGTTAARVGLFLEQHRERLFVEEADLERLASHAPKDARYLDTSRAPGRLVHPWNLIVPEQVLNQSWGEVA</sequence>
<comment type="caution">
    <text evidence="1">The sequence shown here is derived from an EMBL/GenBank/DDBJ whole genome shotgun (WGS) entry which is preliminary data.</text>
</comment>
<dbReference type="Proteomes" id="UP000031599">
    <property type="component" value="Unassembled WGS sequence"/>
</dbReference>
<reference evidence="1 2" key="1">
    <citation type="submission" date="2014-12" db="EMBL/GenBank/DDBJ databases">
        <title>Genome assembly of Enhygromyxa salina DSM 15201.</title>
        <authorList>
            <person name="Sharma G."/>
            <person name="Subramanian S."/>
        </authorList>
    </citation>
    <scope>NUCLEOTIDE SEQUENCE [LARGE SCALE GENOMIC DNA]</scope>
    <source>
        <strain evidence="1 2">DSM 15201</strain>
    </source>
</reference>
<name>A0A0C1ZBB9_9BACT</name>
<proteinExistence type="predicted"/>